<proteinExistence type="predicted"/>
<keyword evidence="2" id="KW-1185">Reference proteome</keyword>
<evidence type="ECO:0000313" key="1">
    <source>
        <dbReference type="EMBL" id="KAJ1702813.1"/>
    </source>
</evidence>
<dbReference type="AlphaFoldDB" id="A0A9Q0CZM4"/>
<reference evidence="1" key="1">
    <citation type="journal article" date="2022" name="Cell">
        <title>Repeat-based holocentromeres influence genome architecture and karyotype evolution.</title>
        <authorList>
            <person name="Hofstatter P.G."/>
            <person name="Thangavel G."/>
            <person name="Lux T."/>
            <person name="Neumann P."/>
            <person name="Vondrak T."/>
            <person name="Novak P."/>
            <person name="Zhang M."/>
            <person name="Costa L."/>
            <person name="Castellani M."/>
            <person name="Scott A."/>
            <person name="Toegelov H."/>
            <person name="Fuchs J."/>
            <person name="Mata-Sucre Y."/>
            <person name="Dias Y."/>
            <person name="Vanzela A.L.L."/>
            <person name="Huettel B."/>
            <person name="Almeida C.C.S."/>
            <person name="Simkova H."/>
            <person name="Souza G."/>
            <person name="Pedrosa-Harand A."/>
            <person name="Macas J."/>
            <person name="Mayer K.F.X."/>
            <person name="Houben A."/>
            <person name="Marques A."/>
        </authorList>
    </citation>
    <scope>NUCLEOTIDE SEQUENCE</scope>
    <source>
        <strain evidence="1">RhyBre1mFocal</strain>
    </source>
</reference>
<sequence>MGKTAYCRLAKGGMGPTPGVASFYIPFTNIKGEDGIVVPVCLPGPAMEKFVAELNTLLREPVKSMEEQMGYPVFRSAL</sequence>
<name>A0A9Q0CZM4_9POAL</name>
<dbReference type="EMBL" id="JAMQYH010000001">
    <property type="protein sequence ID" value="KAJ1702813.1"/>
    <property type="molecule type" value="Genomic_DNA"/>
</dbReference>
<organism evidence="1 2">
    <name type="scientific">Rhynchospora breviuscula</name>
    <dbReference type="NCBI Taxonomy" id="2022672"/>
    <lineage>
        <taxon>Eukaryota</taxon>
        <taxon>Viridiplantae</taxon>
        <taxon>Streptophyta</taxon>
        <taxon>Embryophyta</taxon>
        <taxon>Tracheophyta</taxon>
        <taxon>Spermatophyta</taxon>
        <taxon>Magnoliopsida</taxon>
        <taxon>Liliopsida</taxon>
        <taxon>Poales</taxon>
        <taxon>Cyperaceae</taxon>
        <taxon>Cyperoideae</taxon>
        <taxon>Rhynchosporeae</taxon>
        <taxon>Rhynchospora</taxon>
    </lineage>
</organism>
<dbReference type="OrthoDB" id="725044at2759"/>
<evidence type="ECO:0000313" key="2">
    <source>
        <dbReference type="Proteomes" id="UP001151287"/>
    </source>
</evidence>
<gene>
    <name evidence="1" type="ORF">LUZ63_002592</name>
</gene>
<comment type="caution">
    <text evidence="1">The sequence shown here is derived from an EMBL/GenBank/DDBJ whole genome shotgun (WGS) entry which is preliminary data.</text>
</comment>
<accession>A0A9Q0CZM4</accession>
<dbReference type="Proteomes" id="UP001151287">
    <property type="component" value="Unassembled WGS sequence"/>
</dbReference>
<protein>
    <submittedName>
        <fullName evidence="1">Uncharacterized protein</fullName>
    </submittedName>
</protein>